<dbReference type="EMBL" id="CAAALY010109814">
    <property type="protein sequence ID" value="VEL30147.1"/>
    <property type="molecule type" value="Genomic_DNA"/>
</dbReference>
<organism evidence="1 2">
    <name type="scientific">Protopolystoma xenopodis</name>
    <dbReference type="NCBI Taxonomy" id="117903"/>
    <lineage>
        <taxon>Eukaryota</taxon>
        <taxon>Metazoa</taxon>
        <taxon>Spiralia</taxon>
        <taxon>Lophotrochozoa</taxon>
        <taxon>Platyhelminthes</taxon>
        <taxon>Monogenea</taxon>
        <taxon>Polyopisthocotylea</taxon>
        <taxon>Polystomatidea</taxon>
        <taxon>Polystomatidae</taxon>
        <taxon>Protopolystoma</taxon>
    </lineage>
</organism>
<comment type="caution">
    <text evidence="1">The sequence shown here is derived from an EMBL/GenBank/DDBJ whole genome shotgun (WGS) entry which is preliminary data.</text>
</comment>
<sequence length="188" mass="20452">MDAGVVKRFGQVGLHVIPTPWLTSLVPSQTPSRHQHDLIRLPRLSSVWSSCSRLLCAKSACIFNHAAIASLSSRLCTGWTNENGGTLRRPPSTGTCGGILQRRTLRGRGVEYYRLLRRVGTGRRYLTGIGENRSECGLANGSGRGIWSSLNCSSRSAAGVEQETPSKSAVTPLTPLSAYSWLRRHHVA</sequence>
<dbReference type="Proteomes" id="UP000784294">
    <property type="component" value="Unassembled WGS sequence"/>
</dbReference>
<keyword evidence="2" id="KW-1185">Reference proteome</keyword>
<dbReference type="AlphaFoldDB" id="A0A448X7S1"/>
<name>A0A448X7S1_9PLAT</name>
<gene>
    <name evidence="1" type="ORF">PXEA_LOCUS23587</name>
</gene>
<proteinExistence type="predicted"/>
<accession>A0A448X7S1</accession>
<evidence type="ECO:0000313" key="1">
    <source>
        <dbReference type="EMBL" id="VEL30147.1"/>
    </source>
</evidence>
<protein>
    <submittedName>
        <fullName evidence="1">Uncharacterized protein</fullName>
    </submittedName>
</protein>
<reference evidence="1" key="1">
    <citation type="submission" date="2018-11" db="EMBL/GenBank/DDBJ databases">
        <authorList>
            <consortium name="Pathogen Informatics"/>
        </authorList>
    </citation>
    <scope>NUCLEOTIDE SEQUENCE</scope>
</reference>
<evidence type="ECO:0000313" key="2">
    <source>
        <dbReference type="Proteomes" id="UP000784294"/>
    </source>
</evidence>